<dbReference type="EMBL" id="JASNJE010000011">
    <property type="protein sequence ID" value="MDK3073611.1"/>
    <property type="molecule type" value="Genomic_DNA"/>
</dbReference>
<organism evidence="2 3">
    <name type="scientific">Sedimentitalea xiamensis</name>
    <dbReference type="NCBI Taxonomy" id="3050037"/>
    <lineage>
        <taxon>Bacteria</taxon>
        <taxon>Pseudomonadati</taxon>
        <taxon>Pseudomonadota</taxon>
        <taxon>Alphaproteobacteria</taxon>
        <taxon>Rhodobacterales</taxon>
        <taxon>Paracoccaceae</taxon>
        <taxon>Sedimentitalea</taxon>
    </lineage>
</organism>
<feature type="region of interest" description="Disordered" evidence="1">
    <location>
        <begin position="155"/>
        <end position="177"/>
    </location>
</feature>
<evidence type="ECO:0000313" key="2">
    <source>
        <dbReference type="EMBL" id="MDK3073611.1"/>
    </source>
</evidence>
<accession>A0ABT7FER2</accession>
<dbReference type="InterPro" id="IPR029069">
    <property type="entry name" value="HotDog_dom_sf"/>
</dbReference>
<keyword evidence="3" id="KW-1185">Reference proteome</keyword>
<evidence type="ECO:0000256" key="1">
    <source>
        <dbReference type="SAM" id="MobiDB-lite"/>
    </source>
</evidence>
<dbReference type="SUPFAM" id="SSF54637">
    <property type="entry name" value="Thioesterase/thiol ester dehydrase-isomerase"/>
    <property type="match status" value="1"/>
</dbReference>
<dbReference type="Gene3D" id="3.10.129.10">
    <property type="entry name" value="Hotdog Thioesterase"/>
    <property type="match status" value="1"/>
</dbReference>
<dbReference type="CDD" id="cd00586">
    <property type="entry name" value="4HBT"/>
    <property type="match status" value="1"/>
</dbReference>
<dbReference type="InterPro" id="IPR050563">
    <property type="entry name" value="4-hydroxybenzoyl-CoA_TE"/>
</dbReference>
<dbReference type="Proteomes" id="UP001227126">
    <property type="component" value="Unassembled WGS sequence"/>
</dbReference>
<evidence type="ECO:0000313" key="3">
    <source>
        <dbReference type="Proteomes" id="UP001227126"/>
    </source>
</evidence>
<name>A0ABT7FER2_9RHOB</name>
<feature type="compositionally biased region" description="Low complexity" evidence="1">
    <location>
        <begin position="160"/>
        <end position="171"/>
    </location>
</feature>
<sequence length="177" mass="19512">MPAPFMSSVMTVKPDWIDYNGHLNMAYYNVLFDACGDEAYELLGLGPDYARTRGFTTYTAEFHICYLRELHEGDRVRVSLQLVDHSDRSFHTYQELYHEDGWLAATGEALGLHIDMSGPKVAPFPPDVAARFAAMAEAHAALPRPERVGRSIGIRRKTGKAAGTGPATGLGSPDRNL</sequence>
<reference evidence="2 3" key="1">
    <citation type="submission" date="2023-05" db="EMBL/GenBank/DDBJ databases">
        <title>Sedimentitalea sp. nov. JM2-8.</title>
        <authorList>
            <person name="Huang J."/>
        </authorList>
    </citation>
    <scope>NUCLEOTIDE SEQUENCE [LARGE SCALE GENOMIC DNA]</scope>
    <source>
        <strain evidence="2 3">JM2-8</strain>
    </source>
</reference>
<proteinExistence type="predicted"/>
<protein>
    <submittedName>
        <fullName evidence="2">Thioesterase family protein</fullName>
    </submittedName>
</protein>
<dbReference type="PANTHER" id="PTHR31793">
    <property type="entry name" value="4-HYDROXYBENZOYL-COA THIOESTERASE FAMILY MEMBER"/>
    <property type="match status" value="1"/>
</dbReference>
<comment type="caution">
    <text evidence="2">The sequence shown here is derived from an EMBL/GenBank/DDBJ whole genome shotgun (WGS) entry which is preliminary data.</text>
</comment>
<dbReference type="PANTHER" id="PTHR31793:SF2">
    <property type="entry name" value="BLR1345 PROTEIN"/>
    <property type="match status" value="1"/>
</dbReference>
<dbReference type="Pfam" id="PF13279">
    <property type="entry name" value="4HBT_2"/>
    <property type="match status" value="1"/>
</dbReference>
<dbReference type="RefSeq" id="WP_284485551.1">
    <property type="nucleotide sequence ID" value="NZ_JASNJE010000011.1"/>
</dbReference>
<gene>
    <name evidence="2" type="ORF">QO034_10855</name>
</gene>